<evidence type="ECO:0000313" key="3">
    <source>
        <dbReference type="Proteomes" id="UP000619265"/>
    </source>
</evidence>
<feature type="compositionally biased region" description="Basic and acidic residues" evidence="1">
    <location>
        <begin position="107"/>
        <end position="121"/>
    </location>
</feature>
<comment type="caution">
    <text evidence="2">The sequence shown here is derived from an EMBL/GenBank/DDBJ whole genome shotgun (WGS) entry which is preliminary data.</text>
</comment>
<reference evidence="2" key="1">
    <citation type="submission" date="2015-10" db="EMBL/GenBank/DDBJ databases">
        <authorList>
            <person name="Martinez-Garcia P.J."/>
            <person name="Crepeau M.W."/>
            <person name="Puiu D."/>
            <person name="Gonzalez-Ibeas D."/>
            <person name="Whalen J."/>
            <person name="Stevens K."/>
            <person name="Paul R."/>
            <person name="Butterfield T."/>
            <person name="Britton M."/>
            <person name="Reagan R."/>
            <person name="Chakraborty S."/>
            <person name="Walawage S.L."/>
            <person name="Vasquez-Gross H.A."/>
            <person name="Cardeno C."/>
            <person name="Famula R."/>
            <person name="Pratt K."/>
            <person name="Kuruganti S."/>
            <person name="Aradhya M.K."/>
            <person name="Leslie C.A."/>
            <person name="Dandekar A.M."/>
            <person name="Salzberg S.L."/>
            <person name="Wegrzyn J.L."/>
            <person name="Langley C.H."/>
            <person name="Neale D.B."/>
        </authorList>
    </citation>
    <scope>NUCLEOTIDE SEQUENCE</scope>
    <source>
        <tissue evidence="2">Leaves</tissue>
    </source>
</reference>
<dbReference type="Proteomes" id="UP000619265">
    <property type="component" value="Unassembled WGS sequence"/>
</dbReference>
<proteinExistence type="predicted"/>
<sequence length="348" mass="36892">MEEKIGLLLDEIVWLKRSVKGKEVLQNGMGREGDGLGLGLRAGNGKPVMGPGMGSGVGQAVGPKQRWMQRNRARPEISGLGPSQTLAAPISVSPTPTPSQKEPPVAVDHHGVPLGPFRREEGDDAEVTEERIISRAVFPSQSAGFLLENSQSQPQVVDEGVDVTPVKVSAAEDGHLVGFTSLSCGLSLENMQKRPCVVDGGPVVNPMHSEHGFSELGSPMGLAPSSGELDSVCGSELALFSPVSTGEEGVILTPLCTLPPSSTYGSCSSNWVFKKVEEIQDVIGISFGGYEEQFKALLIAIEASHSKSATKRDRELKRLTCSINYDVKEGSGGRDRSKGRGNIVSYEA</sequence>
<accession>A0A833X6K4</accession>
<organism evidence="2 3">
    <name type="scientific">Juglans regia</name>
    <name type="common">English walnut</name>
    <dbReference type="NCBI Taxonomy" id="51240"/>
    <lineage>
        <taxon>Eukaryota</taxon>
        <taxon>Viridiplantae</taxon>
        <taxon>Streptophyta</taxon>
        <taxon>Embryophyta</taxon>
        <taxon>Tracheophyta</taxon>
        <taxon>Spermatophyta</taxon>
        <taxon>Magnoliopsida</taxon>
        <taxon>eudicotyledons</taxon>
        <taxon>Gunneridae</taxon>
        <taxon>Pentapetalae</taxon>
        <taxon>rosids</taxon>
        <taxon>fabids</taxon>
        <taxon>Fagales</taxon>
        <taxon>Juglandaceae</taxon>
        <taxon>Juglans</taxon>
    </lineage>
</organism>
<evidence type="ECO:0000256" key="1">
    <source>
        <dbReference type="SAM" id="MobiDB-lite"/>
    </source>
</evidence>
<feature type="region of interest" description="Disordered" evidence="1">
    <location>
        <begin position="327"/>
        <end position="348"/>
    </location>
</feature>
<feature type="region of interest" description="Disordered" evidence="1">
    <location>
        <begin position="71"/>
        <end position="123"/>
    </location>
</feature>
<protein>
    <submittedName>
        <fullName evidence="2">Uncharacterized protein</fullName>
    </submittedName>
</protein>
<evidence type="ECO:0000313" key="2">
    <source>
        <dbReference type="EMBL" id="KAF5443230.1"/>
    </source>
</evidence>
<feature type="compositionally biased region" description="Basic and acidic residues" evidence="1">
    <location>
        <begin position="327"/>
        <end position="338"/>
    </location>
</feature>
<reference evidence="2" key="2">
    <citation type="submission" date="2020-03" db="EMBL/GenBank/DDBJ databases">
        <title>Walnut 2.0.</title>
        <authorList>
            <person name="Marrano A."/>
            <person name="Britton M."/>
            <person name="Zimin A.V."/>
            <person name="Zaini P.A."/>
            <person name="Workman R."/>
            <person name="Puiu D."/>
            <person name="Bianco L."/>
            <person name="Allen B.J."/>
            <person name="Troggio M."/>
            <person name="Leslie C.A."/>
            <person name="Timp W."/>
            <person name="Dendekar A."/>
            <person name="Salzberg S.L."/>
            <person name="Neale D.B."/>
        </authorList>
    </citation>
    <scope>NUCLEOTIDE SEQUENCE</scope>
    <source>
        <tissue evidence="2">Leaves</tissue>
    </source>
</reference>
<dbReference type="Gramene" id="Jr16_10830_p1">
    <property type="protein sequence ID" value="cds.Jr16_10830_p1"/>
    <property type="gene ID" value="Jr16_10830"/>
</dbReference>
<feature type="compositionally biased region" description="Polar residues" evidence="1">
    <location>
        <begin position="81"/>
        <end position="100"/>
    </location>
</feature>
<name>A0A833X6K4_JUGRE</name>
<dbReference type="EMBL" id="LIHL02000016">
    <property type="protein sequence ID" value="KAF5443230.1"/>
    <property type="molecule type" value="Genomic_DNA"/>
</dbReference>
<dbReference type="AlphaFoldDB" id="A0A833X6K4"/>
<gene>
    <name evidence="2" type="ORF">F2P56_035805</name>
</gene>